<dbReference type="EMBL" id="AP025184">
    <property type="protein sequence ID" value="BDB54455.1"/>
    <property type="molecule type" value="Genomic_DNA"/>
</dbReference>
<name>A0ABN6KYL0_9FLAO</name>
<accession>A0ABN6KYL0</accession>
<dbReference type="InterPro" id="IPR032710">
    <property type="entry name" value="NTF2-like_dom_sf"/>
</dbReference>
<sequence length="176" mass="20151">MLMKKIEILKNKLAITFGTLFIVISSFAQSSNAEKIINETINTWHKAASEANFKSYFELMTEDAVFIGTDANEYWNKQEFQNYAKPHFDKGKAWSFTALERHVYFDASGNTAWFDELLNTQMKICRGSGVLVKVGKQWKIKHYVLSMTIPNDSSKAVIAIKAPIEEVLIQNRKSKM</sequence>
<evidence type="ECO:0000313" key="2">
    <source>
        <dbReference type="EMBL" id="BDB54455.1"/>
    </source>
</evidence>
<protein>
    <recommendedName>
        <fullName evidence="1">SnoaL-like domain-containing protein</fullName>
    </recommendedName>
</protein>
<gene>
    <name evidence="2" type="ORF">GENT5_07600</name>
</gene>
<dbReference type="Gene3D" id="3.10.450.50">
    <property type="match status" value="1"/>
</dbReference>
<reference evidence="2 3" key="2">
    <citation type="journal article" date="2022" name="Microorganisms">
        <title>Complete Genome Sequences of Two Flavobacterium ammonificans Strains and a Flavobacterium ammoniigenes Strain of Ammonifying Bacterioplankton Isolated from Surface River Water.</title>
        <authorList>
            <person name="Suda W."/>
            <person name="Ogata Y."/>
            <person name="Shindo C."/>
            <person name="Watanabe K."/>
        </authorList>
    </citation>
    <scope>NUCLEOTIDE SEQUENCE [LARGE SCALE GENOMIC DNA]</scope>
    <source>
        <strain evidence="2 3">GENT5</strain>
    </source>
</reference>
<dbReference type="Proteomes" id="UP001319867">
    <property type="component" value="Chromosome"/>
</dbReference>
<keyword evidence="3" id="KW-1185">Reference proteome</keyword>
<reference evidence="2 3" key="1">
    <citation type="journal article" date="2022" name="Int. J. Syst. Evol. Microbiol.">
        <title>Flavobacterium ammonificans sp. nov. and Flavobacterium ammoniigenes sp. nov., ammonifying bacteria isolated from surface river water.</title>
        <authorList>
            <person name="Watanabe K."/>
            <person name="Kitamura T."/>
            <person name="Ogata Y."/>
            <person name="Shindo C."/>
            <person name="Suda W."/>
        </authorList>
    </citation>
    <scope>NUCLEOTIDE SEQUENCE [LARGE SCALE GENOMIC DNA]</scope>
    <source>
        <strain evidence="2 3">GENT5</strain>
    </source>
</reference>
<evidence type="ECO:0000259" key="1">
    <source>
        <dbReference type="Pfam" id="PF13474"/>
    </source>
</evidence>
<dbReference type="Pfam" id="PF13474">
    <property type="entry name" value="SnoaL_3"/>
    <property type="match status" value="1"/>
</dbReference>
<dbReference type="InterPro" id="IPR037401">
    <property type="entry name" value="SnoaL-like"/>
</dbReference>
<feature type="domain" description="SnoaL-like" evidence="1">
    <location>
        <begin position="37"/>
        <end position="150"/>
    </location>
</feature>
<organism evidence="2 3">
    <name type="scientific">Flavobacterium ammoniigenes</name>
    <dbReference type="NCBI Taxonomy" id="1751095"/>
    <lineage>
        <taxon>Bacteria</taxon>
        <taxon>Pseudomonadati</taxon>
        <taxon>Bacteroidota</taxon>
        <taxon>Flavobacteriia</taxon>
        <taxon>Flavobacteriales</taxon>
        <taxon>Flavobacteriaceae</taxon>
        <taxon>Flavobacterium</taxon>
    </lineage>
</organism>
<proteinExistence type="predicted"/>
<dbReference type="SUPFAM" id="SSF54427">
    <property type="entry name" value="NTF2-like"/>
    <property type="match status" value="1"/>
</dbReference>
<evidence type="ECO:0000313" key="3">
    <source>
        <dbReference type="Proteomes" id="UP001319867"/>
    </source>
</evidence>